<accession>A0A0F9KRM2</accession>
<dbReference type="EMBL" id="LAZR01008637">
    <property type="protein sequence ID" value="KKM77466.1"/>
    <property type="molecule type" value="Genomic_DNA"/>
</dbReference>
<name>A0A0F9KRM2_9ZZZZ</name>
<keyword evidence="1" id="KW-0812">Transmembrane</keyword>
<keyword evidence="1" id="KW-1133">Transmembrane helix</keyword>
<organism evidence="2">
    <name type="scientific">marine sediment metagenome</name>
    <dbReference type="NCBI Taxonomy" id="412755"/>
    <lineage>
        <taxon>unclassified sequences</taxon>
        <taxon>metagenomes</taxon>
        <taxon>ecological metagenomes</taxon>
    </lineage>
</organism>
<evidence type="ECO:0000256" key="1">
    <source>
        <dbReference type="SAM" id="Phobius"/>
    </source>
</evidence>
<evidence type="ECO:0000313" key="2">
    <source>
        <dbReference type="EMBL" id="KKM77466.1"/>
    </source>
</evidence>
<dbReference type="AlphaFoldDB" id="A0A0F9KRM2"/>
<keyword evidence="1" id="KW-0472">Membrane</keyword>
<sequence>MIIIALAVAAISMTVTQSSLFRGFRQVLDYKIFRCPYCFAHWVSLLVWSCYPKTNVFDFVINVFATVALSVLPMLAIDYLNTRMDKHAKILHSPHS</sequence>
<comment type="caution">
    <text evidence="2">The sequence shown here is derived from an EMBL/GenBank/DDBJ whole genome shotgun (WGS) entry which is preliminary data.</text>
</comment>
<reference evidence="2" key="1">
    <citation type="journal article" date="2015" name="Nature">
        <title>Complex archaea that bridge the gap between prokaryotes and eukaryotes.</title>
        <authorList>
            <person name="Spang A."/>
            <person name="Saw J.H."/>
            <person name="Jorgensen S.L."/>
            <person name="Zaremba-Niedzwiedzka K."/>
            <person name="Martijn J."/>
            <person name="Lind A.E."/>
            <person name="van Eijk R."/>
            <person name="Schleper C."/>
            <person name="Guy L."/>
            <person name="Ettema T.J."/>
        </authorList>
    </citation>
    <scope>NUCLEOTIDE SEQUENCE</scope>
</reference>
<evidence type="ECO:0008006" key="3">
    <source>
        <dbReference type="Google" id="ProtNLM"/>
    </source>
</evidence>
<protein>
    <recommendedName>
        <fullName evidence="3">DUF1360 domain-containing protein</fullName>
    </recommendedName>
</protein>
<proteinExistence type="predicted"/>
<gene>
    <name evidence="2" type="ORF">LCGC14_1369710</name>
</gene>
<feature type="transmembrane region" description="Helical" evidence="1">
    <location>
        <begin position="59"/>
        <end position="80"/>
    </location>
</feature>